<feature type="transmembrane region" description="Helical" evidence="1">
    <location>
        <begin position="29"/>
        <end position="46"/>
    </location>
</feature>
<evidence type="ECO:0000313" key="3">
    <source>
        <dbReference type="Proteomes" id="UP000317344"/>
    </source>
</evidence>
<dbReference type="AlphaFoldDB" id="A0A516X3G7"/>
<dbReference type="KEGG" id="toy:FO059_10150"/>
<feature type="transmembrane region" description="Helical" evidence="1">
    <location>
        <begin position="132"/>
        <end position="155"/>
    </location>
</feature>
<name>A0A516X3G7_9ACTN</name>
<evidence type="ECO:0000256" key="1">
    <source>
        <dbReference type="SAM" id="Phobius"/>
    </source>
</evidence>
<feature type="transmembrane region" description="Helical" evidence="1">
    <location>
        <begin position="82"/>
        <end position="101"/>
    </location>
</feature>
<dbReference type="OrthoDB" id="4465871at2"/>
<keyword evidence="1" id="KW-1133">Transmembrane helix</keyword>
<dbReference type="RefSeq" id="WP_143908488.1">
    <property type="nucleotide sequence ID" value="NZ_CP041765.1"/>
</dbReference>
<keyword evidence="3" id="KW-1185">Reference proteome</keyword>
<dbReference type="EMBL" id="CP041765">
    <property type="protein sequence ID" value="QDQ97619.1"/>
    <property type="molecule type" value="Genomic_DNA"/>
</dbReference>
<organism evidence="2 3">
    <name type="scientific">Tomitella fengzijianii</name>
    <dbReference type="NCBI Taxonomy" id="2597660"/>
    <lineage>
        <taxon>Bacteria</taxon>
        <taxon>Bacillati</taxon>
        <taxon>Actinomycetota</taxon>
        <taxon>Actinomycetes</taxon>
        <taxon>Mycobacteriales</taxon>
        <taxon>Tomitella</taxon>
    </lineage>
</organism>
<feature type="transmembrane region" description="Helical" evidence="1">
    <location>
        <begin position="6"/>
        <end position="22"/>
    </location>
</feature>
<feature type="transmembrane region" description="Helical" evidence="1">
    <location>
        <begin position="175"/>
        <end position="197"/>
    </location>
</feature>
<dbReference type="Proteomes" id="UP000317344">
    <property type="component" value="Chromosome"/>
</dbReference>
<proteinExistence type="predicted"/>
<feature type="transmembrane region" description="Helical" evidence="1">
    <location>
        <begin position="58"/>
        <end position="77"/>
    </location>
</feature>
<accession>A0A516X3G7</accession>
<reference evidence="2 3" key="2">
    <citation type="submission" date="2019-07" db="EMBL/GenBank/DDBJ databases">
        <authorList>
            <person name="Huang Y."/>
        </authorList>
    </citation>
    <scope>NUCLEOTIDE SEQUENCE [LARGE SCALE GENOMIC DNA]</scope>
    <source>
        <strain evidence="2 3">HY188</strain>
    </source>
</reference>
<sequence>MADIVVGILALIVGAVFCFRGLAAMRVVIALWGAFAGFALGAGVVASATGEEFLDTGWGWAVGIAVGIVFLLLAYLYYAVAVIITMAAVGFAIGAAAMVAAGAEWNWVVILIGVLLGLLLAAVALAVSLPAILLVVVSVLSGAVTIVGGVLLLTGTLDTADFHQAAITAAIDDDWWWFVLYAALVVLGGIAQARAFSRSPATREQWRSRRP</sequence>
<keyword evidence="1" id="KW-0812">Transmembrane</keyword>
<feature type="transmembrane region" description="Helical" evidence="1">
    <location>
        <begin position="107"/>
        <end position="127"/>
    </location>
</feature>
<keyword evidence="1" id="KW-0472">Membrane</keyword>
<protein>
    <submittedName>
        <fullName evidence="2">DUF4203 domain-containing protein</fullName>
    </submittedName>
</protein>
<evidence type="ECO:0000313" key="2">
    <source>
        <dbReference type="EMBL" id="QDQ97619.1"/>
    </source>
</evidence>
<reference evidence="2 3" key="1">
    <citation type="submission" date="2019-07" db="EMBL/GenBank/DDBJ databases">
        <title>Tomitella cavernea sp. nov., an actinomycete isolated from soil.</title>
        <authorList>
            <person name="Cheng J."/>
        </authorList>
    </citation>
    <scope>NUCLEOTIDE SEQUENCE [LARGE SCALE GENOMIC DNA]</scope>
    <source>
        <strain evidence="2 3">HY188</strain>
    </source>
</reference>
<gene>
    <name evidence="2" type="ORF">FO059_10150</name>
</gene>